<evidence type="ECO:0000313" key="1">
    <source>
        <dbReference type="EMBL" id="TWA96959.1"/>
    </source>
</evidence>
<gene>
    <name evidence="1" type="ORF">FBZ96_10610</name>
</gene>
<dbReference type="EMBL" id="VITK01000006">
    <property type="protein sequence ID" value="TWA96959.1"/>
    <property type="molecule type" value="Genomic_DNA"/>
</dbReference>
<dbReference type="AlphaFoldDB" id="A0A560DIL4"/>
<reference evidence="1 2" key="1">
    <citation type="submission" date="2019-06" db="EMBL/GenBank/DDBJ databases">
        <title>Genomic Encyclopedia of Type Strains, Phase IV (KMG-V): Genome sequencing to study the core and pangenomes of soil and plant-associated prokaryotes.</title>
        <authorList>
            <person name="Whitman W."/>
        </authorList>
    </citation>
    <scope>NUCLEOTIDE SEQUENCE [LARGE SCALE GENOMIC DNA]</scope>
    <source>
        <strain evidence="1 2">BR 510</strain>
    </source>
</reference>
<proteinExistence type="predicted"/>
<keyword evidence="2" id="KW-1185">Reference proteome</keyword>
<comment type="caution">
    <text evidence="1">The sequence shown here is derived from an EMBL/GenBank/DDBJ whole genome shotgun (WGS) entry which is preliminary data.</text>
</comment>
<sequence length="99" mass="11279">MSRFELCAPRARMPLLRRLILKPFIFVAATILLATTPARAQALVDPSKVAPEFREAAEKRRAEQLRQRECALKADLDKVLPRDRTAYLNQCLETMAAKQ</sequence>
<dbReference type="Proteomes" id="UP000319949">
    <property type="component" value="Unassembled WGS sequence"/>
</dbReference>
<dbReference type="STRING" id="1803665.GCA_001641335_01263"/>
<organism evidence="1 2">
    <name type="scientific">Bradyrhizobium stylosanthis</name>
    <dbReference type="NCBI Taxonomy" id="1803665"/>
    <lineage>
        <taxon>Bacteria</taxon>
        <taxon>Pseudomonadati</taxon>
        <taxon>Pseudomonadota</taxon>
        <taxon>Alphaproteobacteria</taxon>
        <taxon>Hyphomicrobiales</taxon>
        <taxon>Nitrobacteraceae</taxon>
        <taxon>Bradyrhizobium</taxon>
    </lineage>
</organism>
<accession>A0A560DIL4</accession>
<protein>
    <submittedName>
        <fullName evidence="1">Uncharacterized protein</fullName>
    </submittedName>
</protein>
<name>A0A560DIL4_9BRAD</name>
<evidence type="ECO:0000313" key="2">
    <source>
        <dbReference type="Proteomes" id="UP000319949"/>
    </source>
</evidence>